<comment type="caution">
    <text evidence="1">The sequence shown here is derived from an EMBL/GenBank/DDBJ whole genome shotgun (WGS) entry which is preliminary data.</text>
</comment>
<dbReference type="OrthoDB" id="8111264at2759"/>
<gene>
    <name evidence="1" type="ORF">A3Q56_06400</name>
</gene>
<organism evidence="1 2">
    <name type="scientific">Intoshia linei</name>
    <dbReference type="NCBI Taxonomy" id="1819745"/>
    <lineage>
        <taxon>Eukaryota</taxon>
        <taxon>Metazoa</taxon>
        <taxon>Spiralia</taxon>
        <taxon>Lophotrochozoa</taxon>
        <taxon>Mesozoa</taxon>
        <taxon>Orthonectida</taxon>
        <taxon>Rhopaluridae</taxon>
        <taxon>Intoshia</taxon>
    </lineage>
</organism>
<evidence type="ECO:0000313" key="1">
    <source>
        <dbReference type="EMBL" id="OAF65831.1"/>
    </source>
</evidence>
<proteinExistence type="predicted"/>
<dbReference type="Proteomes" id="UP000078046">
    <property type="component" value="Unassembled WGS sequence"/>
</dbReference>
<reference evidence="1 2" key="1">
    <citation type="submission" date="2016-04" db="EMBL/GenBank/DDBJ databases">
        <title>The genome of Intoshia linei affirms orthonectids as highly simplified spiralians.</title>
        <authorList>
            <person name="Mikhailov K.V."/>
            <person name="Slusarev G.S."/>
            <person name="Nikitin M.A."/>
            <person name="Logacheva M.D."/>
            <person name="Penin A."/>
            <person name="Aleoshin V."/>
            <person name="Panchin Y.V."/>
        </authorList>
    </citation>
    <scope>NUCLEOTIDE SEQUENCE [LARGE SCALE GENOMIC DNA]</scope>
    <source>
        <strain evidence="1">Intl2013</strain>
        <tissue evidence="1">Whole animal</tissue>
    </source>
</reference>
<evidence type="ECO:0008006" key="3">
    <source>
        <dbReference type="Google" id="ProtNLM"/>
    </source>
</evidence>
<dbReference type="SUPFAM" id="SSF159065">
    <property type="entry name" value="Dom34/Pelota N-terminal domain-like"/>
    <property type="match status" value="2"/>
</dbReference>
<dbReference type="EMBL" id="LWCA01001131">
    <property type="protein sequence ID" value="OAF65831.1"/>
    <property type="molecule type" value="Genomic_DNA"/>
</dbReference>
<protein>
    <recommendedName>
        <fullName evidence="3">DUF4371 domain-containing protein</fullName>
    </recommendedName>
</protein>
<dbReference type="PANTHER" id="PTHR45913:SF22">
    <property type="entry name" value="SCAN BOX DOMAIN-CONTAINING PROTEIN"/>
    <property type="match status" value="1"/>
</dbReference>
<dbReference type="Gene3D" id="2.30.30.870">
    <property type="entry name" value="Pelota, domain A"/>
    <property type="match status" value="1"/>
</dbReference>
<keyword evidence="2" id="KW-1185">Reference proteome</keyword>
<sequence>MFNLEKLCSHLTNNSYTHNPSPLGGISLLSAMIPSTQFEYRIKPTEKDELWAIYNVVRVGDEITTTTLRALNGWFSCFQKRHNICSRVISGEPDLVTTEVKKRNIVLLTLIIAMRQACFSKILMLEHTFYQIVINLVENNGNVTNEFRAYDENDYSDDEFIDSLIPLIEEDTNHKDSIDYSTCSEIDIKDEIISRITKKLEGLNGKVNKGKKVVTKLTLSITSTEYDNEVNQLRATGRNVVQNDLVARVILNLGDSAPLGRFYDRMGQKYFDLISWDSNIRLDYNYSMSLACNSHNNVLLMVYVRYLNDVQEISYDLLFVTKLKLDTKGSTLIKLVLDYFNENNIPISNVTACTTDGAPAMIGRHRGDKWHDTLNMVINCVNKIKFHPLNHRIFSNLCFENDDEFQKLLMHTEVKWCSKGKFLKHFYNLYDSVTELFMKINDKLANLKCDVAYLADIFGKLNDVNLQLQGSICLIKAKGVVLSFIQRHDVTNFVNLNTFKDKYFILEDDMICYCSHLAFLKNDKRYQKNNY</sequence>
<dbReference type="PANTHER" id="PTHR45913">
    <property type="entry name" value="EPM2A-INTERACTING PROTEIN 1"/>
    <property type="match status" value="1"/>
</dbReference>
<dbReference type="InterPro" id="IPR038069">
    <property type="entry name" value="Pelota/DOM34_N"/>
</dbReference>
<accession>A0A177AWP1</accession>
<name>A0A177AWP1_9BILA</name>
<dbReference type="AlphaFoldDB" id="A0A177AWP1"/>
<evidence type="ECO:0000313" key="2">
    <source>
        <dbReference type="Proteomes" id="UP000078046"/>
    </source>
</evidence>